<dbReference type="EMBL" id="VIKU02000016">
    <property type="protein sequence ID" value="NHF61628.1"/>
    <property type="molecule type" value="Genomic_DNA"/>
</dbReference>
<keyword evidence="2" id="KW-1185">Reference proteome</keyword>
<dbReference type="AlphaFoldDB" id="A0A967AWT5"/>
<evidence type="ECO:0000313" key="1">
    <source>
        <dbReference type="EMBL" id="NHF61628.1"/>
    </source>
</evidence>
<comment type="caution">
    <text evidence="1">The sequence shown here is derived from an EMBL/GenBank/DDBJ whole genome shotgun (WGS) entry which is preliminary data.</text>
</comment>
<evidence type="ECO:0000313" key="2">
    <source>
        <dbReference type="Proteomes" id="UP000707206"/>
    </source>
</evidence>
<reference evidence="1" key="2">
    <citation type="submission" date="2020-03" db="EMBL/GenBank/DDBJ databases">
        <title>Flavobacteriaceae bacterium strain TP-CH-4, a member of the family Flavobacteriaceae isolated from a deep-sea seamount.</title>
        <authorList>
            <person name="Zhang D.-C."/>
        </authorList>
    </citation>
    <scope>NUCLEOTIDE SEQUENCE</scope>
    <source>
        <strain evidence="1">TP-CH-4</strain>
    </source>
</reference>
<gene>
    <name evidence="1" type="ORF">FK220_019945</name>
</gene>
<accession>A0A967AWT5</accession>
<proteinExistence type="predicted"/>
<protein>
    <submittedName>
        <fullName evidence="1">Uncharacterized protein</fullName>
    </submittedName>
</protein>
<sequence length="121" mass="13876">MEFTASGIPENPTESLAKCLILALKGIENQCEWNLEPDKYIFGFKINGAEYNLSIYKSDGQMDKELISEWTGGFDSIILPIYRGLKKHTSKEFDQADWDEIDKRTLEKLNDVVVKRKIKTA</sequence>
<dbReference type="Proteomes" id="UP000707206">
    <property type="component" value="Unassembled WGS sequence"/>
</dbReference>
<reference evidence="1" key="1">
    <citation type="submission" date="2019-07" db="EMBL/GenBank/DDBJ databases">
        <authorList>
            <person name="De-Chao Zhang Q."/>
        </authorList>
    </citation>
    <scope>NUCLEOTIDE SEQUENCE</scope>
    <source>
        <strain evidence="1">TP-CH-4</strain>
    </source>
</reference>
<organism evidence="1 2">
    <name type="scientific">Pelagihabitans pacificus</name>
    <dbReference type="NCBI Taxonomy" id="2696054"/>
    <lineage>
        <taxon>Bacteria</taxon>
        <taxon>Pseudomonadati</taxon>
        <taxon>Bacteroidota</taxon>
        <taxon>Flavobacteriia</taxon>
        <taxon>Flavobacteriales</taxon>
        <taxon>Flavobacteriaceae</taxon>
        <taxon>Pelagihabitans</taxon>
    </lineage>
</organism>
<dbReference type="RefSeq" id="WP_152576123.1">
    <property type="nucleotide sequence ID" value="NZ_VIKU02000016.1"/>
</dbReference>
<name>A0A967AWT5_9FLAO</name>